<dbReference type="Pfam" id="PF13193">
    <property type="entry name" value="AMP-binding_C"/>
    <property type="match status" value="1"/>
</dbReference>
<evidence type="ECO:0000256" key="2">
    <source>
        <dbReference type="ARBA" id="ARBA00022598"/>
    </source>
</evidence>
<comment type="caution">
    <text evidence="5">The sequence shown here is derived from an EMBL/GenBank/DDBJ whole genome shotgun (WGS) entry which is preliminary data.</text>
</comment>
<gene>
    <name evidence="5" type="ORF">NYP18_13700</name>
</gene>
<evidence type="ECO:0000313" key="6">
    <source>
        <dbReference type="Proteomes" id="UP001205965"/>
    </source>
</evidence>
<dbReference type="RefSeq" id="WP_259428757.1">
    <property type="nucleotide sequence ID" value="NZ_JANWTC010000016.1"/>
</dbReference>
<accession>A0ABT2G093</accession>
<sequence length="555" mass="60361">MSTHSRRGITRWPEAVEEHYLQVGVWEEQTIQSFIREAAGRVPDKEAYCDASNNVRFTYRELVEHADHAAAGFLRLGLVPDDRVILALPNGWRFVLVLLGCLRAGIIPVMALPAHRHHELSAIGEKAEARAIFCADESRGFDYQELAGELKESVPGLEWAFIAGDAHAPNISLDDLLLHEKASLDEVAQLDERETGGTDPALFLLSGGTTGVPKIITRTHNDYVYNIKACAEVAGLSEESVYLATMPVAHNFPLGCPGILGALFVGARAVTLGSPAPEKAFPVIDAEKVTITAAVPAVAQRWIEYEEDNATGLLSSLEVLQVGGSRMPDTLSARVGPVLGCTLQQVFGMAEGLINMTRLDDPAEIITTTQGRPVSEYDEIRIVDESFQDVAVGQRGEILTRGPYTPQGYYASPEANEKSFQPGGWYHPGDVVELGPGGNLIVHGRNKDIINRGGEKISAEEIESLVYQLSQVKLAAVVAMPDTDYGERICLYAVVGEGQTLTLEEVREHLLNIGVAGFKLPERLVLSDGLPMTKIGKVDKKELRNDIAARLEAEQ</sequence>
<evidence type="ECO:0000259" key="4">
    <source>
        <dbReference type="Pfam" id="PF13193"/>
    </source>
</evidence>
<evidence type="ECO:0000259" key="3">
    <source>
        <dbReference type="Pfam" id="PF00501"/>
    </source>
</evidence>
<dbReference type="Proteomes" id="UP001205965">
    <property type="component" value="Unassembled WGS sequence"/>
</dbReference>
<evidence type="ECO:0000256" key="1">
    <source>
        <dbReference type="ARBA" id="ARBA00006432"/>
    </source>
</evidence>
<keyword evidence="6" id="KW-1185">Reference proteome</keyword>
<reference evidence="5 6" key="1">
    <citation type="submission" date="2022-08" db="EMBL/GenBank/DDBJ databases">
        <title>YIM 101645 draft genome.</title>
        <authorList>
            <person name="Chen X."/>
        </authorList>
    </citation>
    <scope>NUCLEOTIDE SEQUENCE [LARGE SCALE GENOMIC DNA]</scope>
    <source>
        <strain evidence="5 6">YIM 101645</strain>
    </source>
</reference>
<dbReference type="PANTHER" id="PTHR43201">
    <property type="entry name" value="ACYL-COA SYNTHETASE"/>
    <property type="match status" value="1"/>
</dbReference>
<evidence type="ECO:0000313" key="5">
    <source>
        <dbReference type="EMBL" id="MCS5480699.1"/>
    </source>
</evidence>
<dbReference type="InterPro" id="IPR000873">
    <property type="entry name" value="AMP-dep_synth/lig_dom"/>
</dbReference>
<dbReference type="EMBL" id="JANWTC010000016">
    <property type="protein sequence ID" value="MCS5480699.1"/>
    <property type="molecule type" value="Genomic_DNA"/>
</dbReference>
<dbReference type="SUPFAM" id="SSF56801">
    <property type="entry name" value="Acetyl-CoA synthetase-like"/>
    <property type="match status" value="1"/>
</dbReference>
<dbReference type="InterPro" id="IPR025110">
    <property type="entry name" value="AMP-bd_C"/>
</dbReference>
<dbReference type="InterPro" id="IPR020845">
    <property type="entry name" value="AMP-binding_CS"/>
</dbReference>
<name>A0ABT2G093_9CORY</name>
<feature type="domain" description="AMP-dependent synthetase/ligase" evidence="3">
    <location>
        <begin position="36"/>
        <end position="410"/>
    </location>
</feature>
<proteinExistence type="inferred from homology"/>
<feature type="domain" description="AMP-binding enzyme C-terminal" evidence="4">
    <location>
        <begin position="461"/>
        <end position="537"/>
    </location>
</feature>
<dbReference type="Gene3D" id="3.40.50.12780">
    <property type="entry name" value="N-terminal domain of ligase-like"/>
    <property type="match status" value="1"/>
</dbReference>
<dbReference type="Gene3D" id="3.30.300.30">
    <property type="match status" value="1"/>
</dbReference>
<dbReference type="InterPro" id="IPR045851">
    <property type="entry name" value="AMP-bd_C_sf"/>
</dbReference>
<protein>
    <submittedName>
        <fullName evidence="5">AMP-binding protein</fullName>
    </submittedName>
</protein>
<comment type="similarity">
    <text evidence="1">Belongs to the ATP-dependent AMP-binding enzyme family.</text>
</comment>
<dbReference type="Pfam" id="PF00501">
    <property type="entry name" value="AMP-binding"/>
    <property type="match status" value="1"/>
</dbReference>
<dbReference type="InterPro" id="IPR042099">
    <property type="entry name" value="ANL_N_sf"/>
</dbReference>
<dbReference type="PROSITE" id="PS00455">
    <property type="entry name" value="AMP_BINDING"/>
    <property type="match status" value="1"/>
</dbReference>
<keyword evidence="2" id="KW-0436">Ligase</keyword>
<organism evidence="5 6">
    <name type="scientific">Corynebacterium lemuris</name>
    <dbReference type="NCBI Taxonomy" id="1859292"/>
    <lineage>
        <taxon>Bacteria</taxon>
        <taxon>Bacillati</taxon>
        <taxon>Actinomycetota</taxon>
        <taxon>Actinomycetes</taxon>
        <taxon>Mycobacteriales</taxon>
        <taxon>Corynebacteriaceae</taxon>
        <taxon>Corynebacterium</taxon>
    </lineage>
</organism>
<dbReference type="PANTHER" id="PTHR43201:SF5">
    <property type="entry name" value="MEDIUM-CHAIN ACYL-COA LIGASE ACSF2, MITOCHONDRIAL"/>
    <property type="match status" value="1"/>
</dbReference>